<reference evidence="1" key="1">
    <citation type="submission" date="2014-05" db="EMBL/GenBank/DDBJ databases">
        <authorList>
            <person name="Chronopoulou M."/>
        </authorList>
    </citation>
    <scope>NUCLEOTIDE SEQUENCE</scope>
    <source>
        <tissue evidence="1">Whole organism</tissue>
    </source>
</reference>
<dbReference type="EMBL" id="HACA01026196">
    <property type="protein sequence ID" value="CDW43557.1"/>
    <property type="molecule type" value="Transcribed_RNA"/>
</dbReference>
<accession>A0A0K2V084</accession>
<feature type="non-terminal residue" evidence="1">
    <location>
        <position position="1"/>
    </location>
</feature>
<sequence length="64" mass="7380">YEHIILLLGYIIYNNFKKRKHALIDVTRDQFYLLYGPTSGTGLDATVKDWAAILGPKQVPTQHY</sequence>
<proteinExistence type="predicted"/>
<dbReference type="AlphaFoldDB" id="A0A0K2V084"/>
<organism evidence="1">
    <name type="scientific">Lepeophtheirus salmonis</name>
    <name type="common">Salmon louse</name>
    <name type="synonym">Caligus salmonis</name>
    <dbReference type="NCBI Taxonomy" id="72036"/>
    <lineage>
        <taxon>Eukaryota</taxon>
        <taxon>Metazoa</taxon>
        <taxon>Ecdysozoa</taxon>
        <taxon>Arthropoda</taxon>
        <taxon>Crustacea</taxon>
        <taxon>Multicrustacea</taxon>
        <taxon>Hexanauplia</taxon>
        <taxon>Copepoda</taxon>
        <taxon>Siphonostomatoida</taxon>
        <taxon>Caligidae</taxon>
        <taxon>Lepeophtheirus</taxon>
    </lineage>
</organism>
<name>A0A0K2V084_LEPSM</name>
<evidence type="ECO:0000313" key="1">
    <source>
        <dbReference type="EMBL" id="CDW43557.1"/>
    </source>
</evidence>
<protein>
    <submittedName>
        <fullName evidence="1">Uncharacterized protein</fullName>
    </submittedName>
</protein>